<dbReference type="RefSeq" id="WP_366923779.1">
    <property type="nucleotide sequence ID" value="NZ_CP121694.1"/>
</dbReference>
<dbReference type="SUPFAM" id="SSF53756">
    <property type="entry name" value="UDP-Glycosyltransferase/glycogen phosphorylase"/>
    <property type="match status" value="1"/>
</dbReference>
<accession>A0AAU0UL06</accession>
<evidence type="ECO:0000313" key="4">
    <source>
        <dbReference type="Proteomes" id="UP001329915"/>
    </source>
</evidence>
<dbReference type="Gene3D" id="3.40.50.2000">
    <property type="entry name" value="Glycogen Phosphorylase B"/>
    <property type="match status" value="2"/>
</dbReference>
<dbReference type="PANTHER" id="PTHR12526">
    <property type="entry name" value="GLYCOSYLTRANSFERASE"/>
    <property type="match status" value="1"/>
</dbReference>
<name>A0AAU0UL06_9FIRM</name>
<reference evidence="3 4" key="1">
    <citation type="submission" date="2023-04" db="EMBL/GenBank/DDBJ databases">
        <authorList>
            <person name="Hsu D."/>
        </authorList>
    </citation>
    <scope>NUCLEOTIDE SEQUENCE [LARGE SCALE GENOMIC DNA]</scope>
    <source>
        <strain evidence="3 4">MK1</strain>
    </source>
</reference>
<dbReference type="PANTHER" id="PTHR12526:SF510">
    <property type="entry name" value="D-INOSITOL 3-PHOSPHATE GLYCOSYLTRANSFERASE"/>
    <property type="match status" value="1"/>
</dbReference>
<keyword evidence="1 3" id="KW-0328">Glycosyltransferase</keyword>
<dbReference type="AlphaFoldDB" id="A0AAU0UL06"/>
<evidence type="ECO:0000256" key="2">
    <source>
        <dbReference type="ARBA" id="ARBA00022679"/>
    </source>
</evidence>
<dbReference type="EC" id="2.4.-.-" evidence="3"/>
<dbReference type="Pfam" id="PF13692">
    <property type="entry name" value="Glyco_trans_1_4"/>
    <property type="match status" value="1"/>
</dbReference>
<sequence>MDNAKRKIVIVGPVYPYKGGIAHYTSLLYKALNKKYDVKLISFKFQYPTFLYPGQEQKDYANDQFKVENTCFLINTIHPGSWIRTVYQIKKYGPDVIILQWWNPFFAPSYFVISLLSRILTKTKIIFTCHNVLPHDRMPFDKQMTRLTLGVGHHFIVQSGDDENKLLALLPKANYKRAFHPTYNVFKIEDLPKVRAREMLGIGARERVLLFFGFIREYKGLQYLIRAMPQVFQFYEDIKLLIVGDFYDNKQKYVEDVRSLGLTNNVKIYDGYIPDKEVGKFFAASDIVVLPYISATQSGIVQIAYGFERPVIVTNVGGLPDVVADNRTGYVVEPHNSAQLADAIIKYFAKNKERTLTKNIKNDQEKYSWDRMVEVVEALLNW</sequence>
<dbReference type="KEGG" id="dbc:MFMK1_000692"/>
<keyword evidence="4" id="KW-1185">Reference proteome</keyword>
<dbReference type="GO" id="GO:0016757">
    <property type="term" value="F:glycosyltransferase activity"/>
    <property type="evidence" value="ECO:0007669"/>
    <property type="project" value="UniProtKB-KW"/>
</dbReference>
<proteinExistence type="predicted"/>
<gene>
    <name evidence="3" type="ORF">MFMK1_000692</name>
</gene>
<organism evidence="3 4">
    <name type="scientific">Metallumcola ferriviriculae</name>
    <dbReference type="NCBI Taxonomy" id="3039180"/>
    <lineage>
        <taxon>Bacteria</taxon>
        <taxon>Bacillati</taxon>
        <taxon>Bacillota</taxon>
        <taxon>Clostridia</taxon>
        <taxon>Neomoorellales</taxon>
        <taxon>Desulfitibacteraceae</taxon>
        <taxon>Metallumcola</taxon>
    </lineage>
</organism>
<dbReference type="Proteomes" id="UP001329915">
    <property type="component" value="Chromosome"/>
</dbReference>
<protein>
    <submittedName>
        <fullName evidence="3">Glycosyltransferase</fullName>
        <ecNumber evidence="3">2.4.-.-</ecNumber>
    </submittedName>
</protein>
<dbReference type="EMBL" id="CP121694">
    <property type="protein sequence ID" value="WRO20902.1"/>
    <property type="molecule type" value="Genomic_DNA"/>
</dbReference>
<evidence type="ECO:0000256" key="1">
    <source>
        <dbReference type="ARBA" id="ARBA00022676"/>
    </source>
</evidence>
<evidence type="ECO:0000313" key="3">
    <source>
        <dbReference type="EMBL" id="WRO20902.1"/>
    </source>
</evidence>
<keyword evidence="2 3" id="KW-0808">Transferase</keyword>